<keyword evidence="3" id="KW-1185">Reference proteome</keyword>
<feature type="region of interest" description="Disordered" evidence="1">
    <location>
        <begin position="16"/>
        <end position="37"/>
    </location>
</feature>
<proteinExistence type="predicted"/>
<protein>
    <submittedName>
        <fullName evidence="2">Uncharacterized protein</fullName>
    </submittedName>
</protein>
<organism evidence="2 3">
    <name type="scientific">Frieseomelitta varia</name>
    <dbReference type="NCBI Taxonomy" id="561572"/>
    <lineage>
        <taxon>Eukaryota</taxon>
        <taxon>Metazoa</taxon>
        <taxon>Ecdysozoa</taxon>
        <taxon>Arthropoda</taxon>
        <taxon>Hexapoda</taxon>
        <taxon>Insecta</taxon>
        <taxon>Pterygota</taxon>
        <taxon>Neoptera</taxon>
        <taxon>Endopterygota</taxon>
        <taxon>Hymenoptera</taxon>
        <taxon>Apocrita</taxon>
        <taxon>Aculeata</taxon>
        <taxon>Apoidea</taxon>
        <taxon>Anthophila</taxon>
        <taxon>Apidae</taxon>
        <taxon>Frieseomelitta</taxon>
    </lineage>
</organism>
<accession>A0A833VKS2</accession>
<evidence type="ECO:0000256" key="1">
    <source>
        <dbReference type="SAM" id="MobiDB-lite"/>
    </source>
</evidence>
<dbReference type="EMBL" id="WNWW01000777">
    <property type="protein sequence ID" value="KAF3422111.1"/>
    <property type="molecule type" value="Genomic_DNA"/>
</dbReference>
<name>A0A833VKS2_9HYME</name>
<comment type="caution">
    <text evidence="2">The sequence shown here is derived from an EMBL/GenBank/DDBJ whole genome shotgun (WGS) entry which is preliminary data.</text>
</comment>
<dbReference type="Proteomes" id="UP000655588">
    <property type="component" value="Unassembled WGS sequence"/>
</dbReference>
<dbReference type="AlphaFoldDB" id="A0A833VKS2"/>
<reference evidence="2" key="1">
    <citation type="submission" date="2019-11" db="EMBL/GenBank/DDBJ databases">
        <title>The nuclear and mitochondrial genomes of Frieseomelitta varia - a highly eusocial stingless bee (Meliponini) with a permanently sterile worker caste.</title>
        <authorList>
            <person name="Freitas F.C.P."/>
            <person name="Lourenco A.P."/>
            <person name="Nunes F.M.F."/>
            <person name="Paschoal A.R."/>
            <person name="Abreu F.C.P."/>
            <person name="Barbin F.O."/>
            <person name="Bataglia L."/>
            <person name="Cardoso-Junior C.A.M."/>
            <person name="Cervoni M.S."/>
            <person name="Silva S.R."/>
            <person name="Dalarmi F."/>
            <person name="Del Lama M.A."/>
            <person name="Depintor T.S."/>
            <person name="Ferreira K.M."/>
            <person name="Goria P.S."/>
            <person name="Jaskot M.C."/>
            <person name="Lago D.C."/>
            <person name="Luna-Lucena D."/>
            <person name="Moda L.M."/>
            <person name="Nascimento L."/>
            <person name="Pedrino M."/>
            <person name="Rabico F.O."/>
            <person name="Sanches F.C."/>
            <person name="Santos D.E."/>
            <person name="Santos C.G."/>
            <person name="Vieira J."/>
            <person name="Lopes T.F."/>
            <person name="Barchuk A.R."/>
            <person name="Hartfelder K."/>
            <person name="Simoes Z.L.P."/>
            <person name="Bitondi M.M.G."/>
            <person name="Pinheiro D.G."/>
        </authorList>
    </citation>
    <scope>NUCLEOTIDE SEQUENCE</scope>
    <source>
        <strain evidence="2">USP_RPSP 00005682</strain>
        <tissue evidence="2">Whole individual</tissue>
    </source>
</reference>
<sequence>MSRVRVRWQACVPASKQNHQGRVTGRSSERSSLPARAGTALEEKLPGTTVILVAVPAASALISSFATAGDTCKRALYLRDKLLGQPSRCFSVAAAFCLRSANIRRRQSGRSASRLALRAAP</sequence>
<evidence type="ECO:0000313" key="3">
    <source>
        <dbReference type="Proteomes" id="UP000655588"/>
    </source>
</evidence>
<evidence type="ECO:0000313" key="2">
    <source>
        <dbReference type="EMBL" id="KAF3422111.1"/>
    </source>
</evidence>
<gene>
    <name evidence="2" type="ORF">E2986_10776</name>
</gene>